<proteinExistence type="predicted"/>
<feature type="region of interest" description="Disordered" evidence="2">
    <location>
        <begin position="67"/>
        <end position="86"/>
    </location>
</feature>
<keyword evidence="1" id="KW-0175">Coiled coil</keyword>
<keyword evidence="5" id="KW-1185">Reference proteome</keyword>
<evidence type="ECO:0000256" key="1">
    <source>
        <dbReference type="SAM" id="Coils"/>
    </source>
</evidence>
<feature type="compositionally biased region" description="Low complexity" evidence="2">
    <location>
        <begin position="438"/>
        <end position="447"/>
    </location>
</feature>
<dbReference type="Gene3D" id="2.130.10.10">
    <property type="entry name" value="YVTN repeat-like/Quinoprotein amine dehydrogenase"/>
    <property type="match status" value="1"/>
</dbReference>
<dbReference type="InterPro" id="IPR001810">
    <property type="entry name" value="F-box_dom"/>
</dbReference>
<feature type="domain" description="F-box" evidence="3">
    <location>
        <begin position="18"/>
        <end position="64"/>
    </location>
</feature>
<reference evidence="4" key="1">
    <citation type="submission" date="2020-03" db="EMBL/GenBank/DDBJ databases">
        <title>Site-based positive gene gene selection in Geosmithia morbida across the United States reveals a broad range of putative effectors and factors for local host and environmental adapation.</title>
        <authorList>
            <person name="Onufrak A."/>
            <person name="Murdoch R.W."/>
            <person name="Gazis R."/>
            <person name="Huff M."/>
            <person name="Staton M."/>
            <person name="Klingeman W."/>
            <person name="Hadziabdic D."/>
        </authorList>
    </citation>
    <scope>NUCLEOTIDE SEQUENCE</scope>
    <source>
        <strain evidence="4">1262</strain>
    </source>
</reference>
<feature type="region of interest" description="Disordered" evidence="2">
    <location>
        <begin position="651"/>
        <end position="1008"/>
    </location>
</feature>
<gene>
    <name evidence="4" type="ORF">GMORB2_6152</name>
</gene>
<evidence type="ECO:0000259" key="3">
    <source>
        <dbReference type="PROSITE" id="PS50181"/>
    </source>
</evidence>
<dbReference type="Proteomes" id="UP000749293">
    <property type="component" value="Unassembled WGS sequence"/>
</dbReference>
<protein>
    <submittedName>
        <fullName evidence="4">FBOX protein</fullName>
    </submittedName>
</protein>
<comment type="caution">
    <text evidence="4">The sequence shown here is derived from an EMBL/GenBank/DDBJ whole genome shotgun (WGS) entry which is preliminary data.</text>
</comment>
<feature type="region of interest" description="Disordered" evidence="2">
    <location>
        <begin position="412"/>
        <end position="452"/>
    </location>
</feature>
<dbReference type="InterPro" id="IPR036047">
    <property type="entry name" value="F-box-like_dom_sf"/>
</dbReference>
<dbReference type="GeneID" id="55972377"/>
<feature type="compositionally biased region" description="Polar residues" evidence="2">
    <location>
        <begin position="882"/>
        <end position="900"/>
    </location>
</feature>
<feature type="coiled-coil region" evidence="1">
    <location>
        <begin position="546"/>
        <end position="573"/>
    </location>
</feature>
<feature type="compositionally biased region" description="Low complexity" evidence="2">
    <location>
        <begin position="775"/>
        <end position="788"/>
    </location>
</feature>
<dbReference type="InterPro" id="IPR055589">
    <property type="entry name" value="DUF7165"/>
</dbReference>
<dbReference type="Pfam" id="PF23749">
    <property type="entry name" value="DUF7165"/>
    <property type="match status" value="1"/>
</dbReference>
<organism evidence="4 5">
    <name type="scientific">Geosmithia morbida</name>
    <dbReference type="NCBI Taxonomy" id="1094350"/>
    <lineage>
        <taxon>Eukaryota</taxon>
        <taxon>Fungi</taxon>
        <taxon>Dikarya</taxon>
        <taxon>Ascomycota</taxon>
        <taxon>Pezizomycotina</taxon>
        <taxon>Sordariomycetes</taxon>
        <taxon>Hypocreomycetidae</taxon>
        <taxon>Hypocreales</taxon>
        <taxon>Bionectriaceae</taxon>
        <taxon>Geosmithia</taxon>
    </lineage>
</organism>
<dbReference type="SUPFAM" id="SSF50978">
    <property type="entry name" value="WD40 repeat-like"/>
    <property type="match status" value="1"/>
</dbReference>
<dbReference type="PANTHER" id="PTHR24216">
    <property type="entry name" value="PAXILLIN-RELATED"/>
    <property type="match status" value="1"/>
</dbReference>
<dbReference type="InterPro" id="IPR015943">
    <property type="entry name" value="WD40/YVTN_repeat-like_dom_sf"/>
</dbReference>
<dbReference type="OrthoDB" id="3925024at2759"/>
<feature type="compositionally biased region" description="Basic and acidic residues" evidence="2">
    <location>
        <begin position="1064"/>
        <end position="1076"/>
    </location>
</feature>
<evidence type="ECO:0000256" key="2">
    <source>
        <dbReference type="SAM" id="MobiDB-lite"/>
    </source>
</evidence>
<dbReference type="AlphaFoldDB" id="A0A9P5D4E4"/>
<evidence type="ECO:0000313" key="5">
    <source>
        <dbReference type="Proteomes" id="UP000749293"/>
    </source>
</evidence>
<name>A0A9P5D4E4_9HYPO</name>
<feature type="compositionally biased region" description="Basic and acidic residues" evidence="2">
    <location>
        <begin position="692"/>
        <end position="707"/>
    </location>
</feature>
<dbReference type="InterPro" id="IPR036322">
    <property type="entry name" value="WD40_repeat_dom_sf"/>
</dbReference>
<dbReference type="PROSITE" id="PS50181">
    <property type="entry name" value="FBOX"/>
    <property type="match status" value="1"/>
</dbReference>
<feature type="region of interest" description="Disordered" evidence="2">
    <location>
        <begin position="1024"/>
        <end position="1210"/>
    </location>
</feature>
<feature type="compositionally biased region" description="Low complexity" evidence="2">
    <location>
        <begin position="659"/>
        <end position="686"/>
    </location>
</feature>
<dbReference type="SUPFAM" id="SSF81383">
    <property type="entry name" value="F-box domain"/>
    <property type="match status" value="1"/>
</dbReference>
<sequence length="1232" mass="131960">MADDDDDTVIRHGPLDDKPSFDRLPDDIIEQILTVADANAFASLVFLNRKWHSVSQRSHLYLHQLRQCSSAPPDPSPPRPEADQLPRLRRLFARQVKRNLFDAYLRPRKTVIKLVSTSISPSSCPVGEGMQFSASPRAQLMLAYNSSRIHVLDVRGGGVQVKREFKIRRRPVAVCIKDDASLLAILSSEMQVDIHDLTTSPPTRKQSIVLDNAPRTIALSPCGSVLAAAYEAGIEVSSLNPGALPSEKRSVKCDPVDSLAFSYDGTQILGTTTYSSPPSTVVLTAPYYDPENLSAGDNIGSMWTTSILFPNSSRDCSHAVLLQDGSQDEASWTFAYDRSFETFRAVCVDDLRNGTTYFTGPVPEPAPQTAPQAKMLPSTLSGANYAGDLVAAGFHGKEIWLYGIPEDLDAVPDTGQLAPDKRSSTHSALGQHGGEPSGGSRDSSSAGRDADGGQCVPQWQLLCDRLRNTLLPGSMIAELAGVSTVRWVAHFGDSPLKERLVVTATGVNGPRLVTDEEGFDFVDGGRIALLDFDYSLENGGETEMAIEVGTDEAETLEEERRDMETEVAIVRRRTVARSRGGGSALLRAAASVQDLNEPVPALPGVAVEDEDEDGPPVLPTRDGKSAAIMTIPAPIGLDDVPDQVTMEEQEAMDAPYTHASPRSAPTLRRAATAAAMSQRQRQSRLAGGRPIEYNRADGRREHPHESDADNWEPPPPPYQKEDPGDLPAFLRGPAVAPLGLLPIQPSTSPPVVGGGPTAGASDDLAPPATDRPPYRRAASDSATATQAQPQEPSSPRPIPSEAADADELYDASPRQSLDEAGGGVEAPPQEEAQASSLPRAATPQDAVPSPTSRVATPRDPAPPSSASSDGMLCSEPAAVALSSVQPEPSIPASQTMSQDTLDPVGTQGQPGARRLSDPPAWPLAPVPDNVDHPTMLPQDVPRPAPVADRPIDESLPPAPSSSQIASLNKRVSRGNPNRLSGSYRGSSLFSGGHGWIPPSKRPARTQSGSLWNFDAEQPLIISTPKGVEGSFDSLPGKSKPAAADKTATETPLVAPVPRHPIRGHVLDPESSGERLETIYSNTVPQQPDHQQPDQEQPDQEQPDPQQPVPPRLSRGARNRNSIMAGGRTARKFLKLWRQPSTSSTGAVRLSRKPSRASRSAARNVEKARNRGWVPRTAKTRPSLSRGRMRDDGDGNGDGSMAADTGMSNSIQWMSVSAPEEHEDPTLKKCTVM</sequence>
<accession>A0A9P5D4E4</accession>
<feature type="compositionally biased region" description="Polar residues" evidence="2">
    <location>
        <begin position="974"/>
        <end position="989"/>
    </location>
</feature>
<evidence type="ECO:0000313" key="4">
    <source>
        <dbReference type="EMBL" id="KAF4123451.1"/>
    </source>
</evidence>
<dbReference type="EMBL" id="JAANYQ010000006">
    <property type="protein sequence ID" value="KAF4123451.1"/>
    <property type="molecule type" value="Genomic_DNA"/>
</dbReference>
<dbReference type="RefSeq" id="XP_035322103.1">
    <property type="nucleotide sequence ID" value="XM_035468122.1"/>
</dbReference>
<dbReference type="PANTHER" id="PTHR24216:SF65">
    <property type="entry name" value="PAXILLIN-LIKE PROTEIN 1"/>
    <property type="match status" value="1"/>
</dbReference>